<keyword evidence="6" id="KW-0249">Electron transport</keyword>
<evidence type="ECO:0000256" key="4">
    <source>
        <dbReference type="ARBA" id="ARBA00023004"/>
    </source>
</evidence>
<dbReference type="InterPro" id="IPR017900">
    <property type="entry name" value="4Fe4S_Fe_S_CS"/>
</dbReference>
<keyword evidence="3" id="KW-0677">Repeat</keyword>
<dbReference type="PROSITE" id="PS00198">
    <property type="entry name" value="4FE4S_FER_1"/>
    <property type="match status" value="2"/>
</dbReference>
<keyword evidence="5 6" id="KW-0411">Iron-sulfur</keyword>
<feature type="domain" description="4Fe-4S ferredoxin-type" evidence="7">
    <location>
        <begin position="10"/>
        <end position="41"/>
    </location>
</feature>
<dbReference type="InterPro" id="IPR012257">
    <property type="entry name" value="Glc_ox_4Fe-4S"/>
</dbReference>
<comment type="catalytic activity">
    <reaction evidence="6">
        <text>glycolate + A = glyoxylate + AH2</text>
        <dbReference type="Rhea" id="RHEA:21264"/>
        <dbReference type="ChEBI" id="CHEBI:13193"/>
        <dbReference type="ChEBI" id="CHEBI:17499"/>
        <dbReference type="ChEBI" id="CHEBI:29805"/>
        <dbReference type="ChEBI" id="CHEBI:36655"/>
        <dbReference type="EC" id="1.1.99.14"/>
    </reaction>
</comment>
<dbReference type="RefSeq" id="WP_413781027.1">
    <property type="nucleotide sequence ID" value="NZ_JAUOZS010000001.1"/>
</dbReference>
<evidence type="ECO:0000256" key="6">
    <source>
        <dbReference type="PIRNR" id="PIRNR000139"/>
    </source>
</evidence>
<dbReference type="EMBL" id="JAUOZS010000001">
    <property type="protein sequence ID" value="MDT8902546.1"/>
    <property type="molecule type" value="Genomic_DNA"/>
</dbReference>
<comment type="catalytic activity">
    <reaction evidence="6">
        <text>(R)-lactate + A = pyruvate + AH2</text>
        <dbReference type="Rhea" id="RHEA:15089"/>
        <dbReference type="ChEBI" id="CHEBI:13193"/>
        <dbReference type="ChEBI" id="CHEBI:15361"/>
        <dbReference type="ChEBI" id="CHEBI:16004"/>
        <dbReference type="ChEBI" id="CHEBI:17499"/>
    </reaction>
</comment>
<keyword evidence="9" id="KW-1185">Reference proteome</keyword>
<dbReference type="Gene3D" id="1.10.1060.10">
    <property type="entry name" value="Alpha-helical ferredoxin"/>
    <property type="match status" value="1"/>
</dbReference>
<protein>
    <recommendedName>
        <fullName evidence="6">Glycolate oxidase iron-sulfur subunit</fullName>
        <ecNumber evidence="6">1.1.99.14</ecNumber>
    </recommendedName>
</protein>
<dbReference type="PIRSF" id="PIRSF000139">
    <property type="entry name" value="Glc_ox_4Fe-4S"/>
    <property type="match status" value="1"/>
</dbReference>
<keyword evidence="4 6" id="KW-0408">Iron</keyword>
<gene>
    <name evidence="8" type="ORF">Q4T40_14955</name>
</gene>
<organism evidence="8 9">
    <name type="scientific">Anaeroselena agilis</name>
    <dbReference type="NCBI Taxonomy" id="3063788"/>
    <lineage>
        <taxon>Bacteria</taxon>
        <taxon>Bacillati</taxon>
        <taxon>Bacillota</taxon>
        <taxon>Negativicutes</taxon>
        <taxon>Acetonemataceae</taxon>
        <taxon>Anaeroselena</taxon>
    </lineage>
</organism>
<dbReference type="InterPro" id="IPR004017">
    <property type="entry name" value="Cys_rich_dom"/>
</dbReference>
<dbReference type="InterPro" id="IPR017896">
    <property type="entry name" value="4Fe4S_Fe-S-bd"/>
</dbReference>
<dbReference type="PROSITE" id="PS51379">
    <property type="entry name" value="4FE4S_FER_2"/>
    <property type="match status" value="1"/>
</dbReference>
<comment type="function">
    <text evidence="6">Component of a complex that catalyzes the oxidation of glycolate to glyoxylate.</text>
</comment>
<keyword evidence="1 6" id="KW-0004">4Fe-4S</keyword>
<evidence type="ECO:0000256" key="3">
    <source>
        <dbReference type="ARBA" id="ARBA00022737"/>
    </source>
</evidence>
<comment type="caution">
    <text evidence="8">The sequence shown here is derived from an EMBL/GenBank/DDBJ whole genome shotgun (WGS) entry which is preliminary data.</text>
</comment>
<dbReference type="InterPro" id="IPR009051">
    <property type="entry name" value="Helical_ferredxn"/>
</dbReference>
<keyword evidence="6" id="KW-0813">Transport</keyword>
<evidence type="ECO:0000256" key="1">
    <source>
        <dbReference type="ARBA" id="ARBA00022485"/>
    </source>
</evidence>
<dbReference type="PANTHER" id="PTHR32479:SF17">
    <property type="entry name" value="GLYCOLATE OXIDASE IRON-SULFUR SUBUNIT"/>
    <property type="match status" value="1"/>
</dbReference>
<dbReference type="PANTHER" id="PTHR32479">
    <property type="entry name" value="GLYCOLATE OXIDASE IRON-SULFUR SUBUNIT"/>
    <property type="match status" value="1"/>
</dbReference>
<dbReference type="Pfam" id="PF13183">
    <property type="entry name" value="Fer4_8"/>
    <property type="match status" value="1"/>
</dbReference>
<evidence type="ECO:0000313" key="8">
    <source>
        <dbReference type="EMBL" id="MDT8902546.1"/>
    </source>
</evidence>
<dbReference type="EC" id="1.1.99.14" evidence="6"/>
<keyword evidence="2 6" id="KW-0479">Metal-binding</keyword>
<comment type="cofactor">
    <cofactor evidence="6">
        <name>[4Fe-4S] cluster</name>
        <dbReference type="ChEBI" id="CHEBI:49883"/>
    </cofactor>
    <text evidence="6">Binds 2 [4Fe-4S] clusters.</text>
</comment>
<evidence type="ECO:0000256" key="2">
    <source>
        <dbReference type="ARBA" id="ARBA00022723"/>
    </source>
</evidence>
<sequence length="408" mass="43365">MTTNNTRDLLKEVKDIVTQCDRCGTCLTVCPLFDVKDIEASSARGKNNIARAVAEGGFPADAGVLEATNFCLLCRTCIDNCPSKVKTDEAMIALRQYIADRAGGPGVKYSALGVMMKKRNLVKLSAGALKVVRKLGLGGLVPFGMAPTPFTREQYLSRFAGPAALAGEAPVTRATVGGDAKVAYFQGCGMRMMFPEAVADTLAVLGAVTAPRQVDNVCCGLPHLAHGLREDFLALAKENISLFADADVVVSDCASCAGTLKHIGAYFAGDDAWREKAEAFSAKIMSLSEYLVKAGYKPRQRSAAKMTFHEPCHLGRGQGIKKEPRQLLSAAGEYVEMAGADTCCGGAGSFHTDYPEVAAAILEKKRVNIEKTGADIVVSECPVCLAQLNKAAQKSGGRFKVMHISQVL</sequence>
<evidence type="ECO:0000259" key="7">
    <source>
        <dbReference type="PROSITE" id="PS51379"/>
    </source>
</evidence>
<evidence type="ECO:0000313" key="9">
    <source>
        <dbReference type="Proteomes" id="UP001254848"/>
    </source>
</evidence>
<proteinExistence type="predicted"/>
<reference evidence="8 9" key="1">
    <citation type="submission" date="2023-07" db="EMBL/GenBank/DDBJ databases">
        <title>The novel representative of Negativicutes class, Anaeroselena agilis gen. nov. sp. nov.</title>
        <authorList>
            <person name="Prokofeva M.I."/>
            <person name="Elcheninov A.G."/>
            <person name="Klyukina A."/>
            <person name="Kublanov I.V."/>
            <person name="Frolov E.N."/>
            <person name="Podosokorskaya O.A."/>
        </authorList>
    </citation>
    <scope>NUCLEOTIDE SEQUENCE [LARGE SCALE GENOMIC DNA]</scope>
    <source>
        <strain evidence="8 9">4137-cl</strain>
    </source>
</reference>
<dbReference type="Pfam" id="PF02754">
    <property type="entry name" value="CCG"/>
    <property type="match status" value="2"/>
</dbReference>
<accession>A0ABU3P0H2</accession>
<dbReference type="SUPFAM" id="SSF46548">
    <property type="entry name" value="alpha-helical ferredoxin"/>
    <property type="match status" value="1"/>
</dbReference>
<evidence type="ECO:0000256" key="5">
    <source>
        <dbReference type="ARBA" id="ARBA00023014"/>
    </source>
</evidence>
<dbReference type="Proteomes" id="UP001254848">
    <property type="component" value="Unassembled WGS sequence"/>
</dbReference>
<name>A0ABU3P0H2_9FIRM</name>